<dbReference type="AlphaFoldDB" id="R6UWB9"/>
<proteinExistence type="predicted"/>
<sequence length="86" mass="9536">MNFERKWCHECSGIQLFGEHKGKACCSIMSRILKDSETGEPIRAYMDKETTRNMCRNLGEGCPILTLAEATETQCGPAVHMAAVKA</sequence>
<reference evidence="1" key="1">
    <citation type="submission" date="2012-11" db="EMBL/GenBank/DDBJ databases">
        <title>Dependencies among metagenomic species, viruses, plasmids and units of genetic variation.</title>
        <authorList>
            <person name="Nielsen H.B."/>
            <person name="Almeida M."/>
            <person name="Juncker A.S."/>
            <person name="Rasmussen S."/>
            <person name="Li J."/>
            <person name="Sunagawa S."/>
            <person name="Plichta D."/>
            <person name="Gautier L."/>
            <person name="Le Chatelier E."/>
            <person name="Peletier E."/>
            <person name="Bonde I."/>
            <person name="Nielsen T."/>
            <person name="Manichanh C."/>
            <person name="Arumugam M."/>
            <person name="Batto J."/>
            <person name="Santos M.B.Q.D."/>
            <person name="Blom N."/>
            <person name="Borruel N."/>
            <person name="Burgdorf K.S."/>
            <person name="Boumezbeur F."/>
            <person name="Casellas F."/>
            <person name="Dore J."/>
            <person name="Guarner F."/>
            <person name="Hansen T."/>
            <person name="Hildebrand F."/>
            <person name="Kaas R.S."/>
            <person name="Kennedy S."/>
            <person name="Kristiansen K."/>
            <person name="Kultima J.R."/>
            <person name="Leonard P."/>
            <person name="Levenez F."/>
            <person name="Lund O."/>
            <person name="Moumen B."/>
            <person name="Le Paslier D."/>
            <person name="Pons N."/>
            <person name="Pedersen O."/>
            <person name="Prifti E."/>
            <person name="Qin J."/>
            <person name="Raes J."/>
            <person name="Tap J."/>
            <person name="Tims S."/>
            <person name="Ussery D.W."/>
            <person name="Yamada T."/>
            <person name="MetaHit consortium"/>
            <person name="Renault P."/>
            <person name="Sicheritz-Ponten T."/>
            <person name="Bork P."/>
            <person name="Wang J."/>
            <person name="Brunak S."/>
            <person name="Ehrlich S.D."/>
        </authorList>
    </citation>
    <scope>NUCLEOTIDE SEQUENCE [LARGE SCALE GENOMIC DNA]</scope>
</reference>
<dbReference type="EMBL" id="CBFV010000091">
    <property type="protein sequence ID" value="CDC74987.1"/>
    <property type="molecule type" value="Genomic_DNA"/>
</dbReference>
<name>R6UWB9_9FIRM</name>
<protein>
    <submittedName>
        <fullName evidence="1">Uncharacterized protein</fullName>
    </submittedName>
</protein>
<evidence type="ECO:0000313" key="1">
    <source>
        <dbReference type="EMBL" id="CDC74987.1"/>
    </source>
</evidence>
<organism evidence="1 2">
    <name type="scientific">Agathobacter rectalis CAG:36</name>
    <dbReference type="NCBI Taxonomy" id="1263079"/>
    <lineage>
        <taxon>Bacteria</taxon>
        <taxon>Bacillati</taxon>
        <taxon>Bacillota</taxon>
        <taxon>Clostridia</taxon>
        <taxon>Lachnospirales</taxon>
        <taxon>Lachnospiraceae</taxon>
        <taxon>Agathobacter</taxon>
    </lineage>
</organism>
<dbReference type="Proteomes" id="UP000018162">
    <property type="component" value="Unassembled WGS sequence"/>
</dbReference>
<accession>R6UWB9</accession>
<comment type="caution">
    <text evidence="1">The sequence shown here is derived from an EMBL/GenBank/DDBJ whole genome shotgun (WGS) entry which is preliminary data.</text>
</comment>
<evidence type="ECO:0000313" key="2">
    <source>
        <dbReference type="Proteomes" id="UP000018162"/>
    </source>
</evidence>
<gene>
    <name evidence="1" type="ORF">BN626_01906</name>
</gene>